<evidence type="ECO:0000313" key="3">
    <source>
        <dbReference type="Proteomes" id="UP000472264"/>
    </source>
</evidence>
<evidence type="ECO:0000259" key="1">
    <source>
        <dbReference type="Pfam" id="PF17744"/>
    </source>
</evidence>
<reference evidence="2" key="3">
    <citation type="submission" date="2025-09" db="UniProtKB">
        <authorList>
            <consortium name="Ensembl"/>
        </authorList>
    </citation>
    <scope>IDENTIFICATION</scope>
</reference>
<sequence length="291" mass="33846">LGNGQRGLGLGHLQRGLWRNIIIWSDLLLMQRGSYYLEIQCEVVLDLSDDTLWSMIDQQRLHAAKAMAKTQVQLLLIYLEMLYQEILKDCRELQAFVEKHSQGLVDAHTAASIQQRLQQTHQDLKDFERRLTKSLGPLNLQNPLIRDVGNILYPEISALLVIKMPVIFDRCRSHASLTSTSVYLCWEVAGQHFMEPDEQFEICIKSLRPNADDNMDVMKYVCESHYIYVNQLISDRHYEFSVKRIDTTKLVYGVWTDTIILKTMNISSHQAHESEEREREELTATVFNLNY</sequence>
<proteinExistence type="predicted"/>
<dbReference type="Pfam" id="PF17744">
    <property type="entry name" value="DUF5581"/>
    <property type="match status" value="1"/>
</dbReference>
<feature type="domain" description="DUF5581" evidence="1">
    <location>
        <begin position="163"/>
        <end position="264"/>
    </location>
</feature>
<reference evidence="2" key="2">
    <citation type="submission" date="2025-08" db="UniProtKB">
        <authorList>
            <consortium name="Ensembl"/>
        </authorList>
    </citation>
    <scope>IDENTIFICATION</scope>
</reference>
<dbReference type="Proteomes" id="UP000472264">
    <property type="component" value="Chromosome 5"/>
</dbReference>
<dbReference type="PANTHER" id="PTHR14537">
    <property type="entry name" value="FIBRONECTIN TYPE III DOMAIN-CONTAINING PROTEIN 11"/>
    <property type="match status" value="1"/>
</dbReference>
<evidence type="ECO:0000313" key="2">
    <source>
        <dbReference type="Ensembl" id="ENSENLP00000000659.1"/>
    </source>
</evidence>
<protein>
    <recommendedName>
        <fullName evidence="1">DUF5581 domain-containing protein</fullName>
    </recommendedName>
</protein>
<dbReference type="InterPro" id="IPR048317">
    <property type="entry name" value="DUF5581_C"/>
</dbReference>
<dbReference type="InParanoid" id="A0A665SVW9"/>
<dbReference type="Ensembl" id="ENSENLT00000000776.1">
    <property type="protein sequence ID" value="ENSENLP00000000659.1"/>
    <property type="gene ID" value="ENSENLG00000000488.1"/>
</dbReference>
<dbReference type="AlphaFoldDB" id="A0A665SVW9"/>
<organism evidence="2 3">
    <name type="scientific">Echeneis naucrates</name>
    <name type="common">Live sharksucker</name>
    <dbReference type="NCBI Taxonomy" id="173247"/>
    <lineage>
        <taxon>Eukaryota</taxon>
        <taxon>Metazoa</taxon>
        <taxon>Chordata</taxon>
        <taxon>Craniata</taxon>
        <taxon>Vertebrata</taxon>
        <taxon>Euteleostomi</taxon>
        <taxon>Actinopterygii</taxon>
        <taxon>Neopterygii</taxon>
        <taxon>Teleostei</taxon>
        <taxon>Neoteleostei</taxon>
        <taxon>Acanthomorphata</taxon>
        <taxon>Carangaria</taxon>
        <taxon>Carangiformes</taxon>
        <taxon>Echeneidae</taxon>
        <taxon>Echeneis</taxon>
    </lineage>
</organism>
<dbReference type="OMA" id="WFTESQE"/>
<accession>A0A665SVW9</accession>
<dbReference type="InterPro" id="IPR039581">
    <property type="entry name" value="FNDC11"/>
</dbReference>
<keyword evidence="3" id="KW-1185">Reference proteome</keyword>
<name>A0A665SVW9_ECHNA</name>
<reference evidence="2" key="1">
    <citation type="submission" date="2021-04" db="EMBL/GenBank/DDBJ databases">
        <authorList>
            <consortium name="Wellcome Sanger Institute Data Sharing"/>
        </authorList>
    </citation>
    <scope>NUCLEOTIDE SEQUENCE [LARGE SCALE GENOMIC DNA]</scope>
</reference>